<evidence type="ECO:0000313" key="1">
    <source>
        <dbReference type="EMBL" id="MBB3172883.1"/>
    </source>
</evidence>
<dbReference type="Proteomes" id="UP000565205">
    <property type="component" value="Unassembled WGS sequence"/>
</dbReference>
<protein>
    <submittedName>
        <fullName evidence="1">Uncharacterized protein</fullName>
    </submittedName>
</protein>
<dbReference type="Proteomes" id="UP000557688">
    <property type="component" value="Unassembled WGS sequence"/>
</dbReference>
<gene>
    <name evidence="1" type="ORF">FHR90_000697</name>
    <name evidence="2" type="ORF">HUK83_03440</name>
</gene>
<dbReference type="AlphaFoldDB" id="A0A839UWY0"/>
<keyword evidence="3" id="KW-1185">Reference proteome</keyword>
<comment type="caution">
    <text evidence="1">The sequence shown here is derived from an EMBL/GenBank/DDBJ whole genome shotgun (WGS) entry which is preliminary data.</text>
</comment>
<accession>A0A839UWY0</accession>
<reference evidence="1 3" key="2">
    <citation type="submission" date="2020-08" db="EMBL/GenBank/DDBJ databases">
        <title>Genomic Encyclopedia of Type Strains, Phase III (KMG-III): the genomes of soil and plant-associated and newly described type strains.</title>
        <authorList>
            <person name="Whitman W."/>
        </authorList>
    </citation>
    <scope>NUCLEOTIDE SEQUENCE [LARGE SCALE GENOMIC DNA]</scope>
    <source>
        <strain evidence="1 3">CECT 8088</strain>
    </source>
</reference>
<proteinExistence type="predicted"/>
<organism evidence="1 3">
    <name type="scientific">Endobacter medicaginis</name>
    <dbReference type="NCBI Taxonomy" id="1181271"/>
    <lineage>
        <taxon>Bacteria</taxon>
        <taxon>Pseudomonadati</taxon>
        <taxon>Pseudomonadota</taxon>
        <taxon>Alphaproteobacteria</taxon>
        <taxon>Acetobacterales</taxon>
        <taxon>Acetobacteraceae</taxon>
        <taxon>Endobacter</taxon>
    </lineage>
</organism>
<evidence type="ECO:0000313" key="2">
    <source>
        <dbReference type="EMBL" id="NVN29394.1"/>
    </source>
</evidence>
<name>A0A839UWY0_9PROT</name>
<dbReference type="RefSeq" id="WP_176622112.1">
    <property type="nucleotide sequence ID" value="NZ_JABXXQ010000033.1"/>
</dbReference>
<reference evidence="2 4" key="1">
    <citation type="submission" date="2020-06" db="EMBL/GenBank/DDBJ databases">
        <title>Description of novel acetic acid bacteria.</title>
        <authorList>
            <person name="Sombolestani A."/>
        </authorList>
    </citation>
    <scope>NUCLEOTIDE SEQUENCE [LARGE SCALE GENOMIC DNA]</scope>
    <source>
        <strain evidence="2 4">LMG 26838</strain>
    </source>
</reference>
<evidence type="ECO:0000313" key="4">
    <source>
        <dbReference type="Proteomes" id="UP000565205"/>
    </source>
</evidence>
<sequence>MGVELFLLDRRTVLLSLGGQTHEVGILRHAGKLTEQLAATQAVLAKASQIPSPVAVVVARPGEYPLIDAPSGPVRAHTVLGWEPGRVSVTDLEWDYLPIHGFAVYDPSRDIYVLHELDSGALRPIDANRAQSVGLVADGRLVGRGQPTIVACKAVRAFMTGYAEAEILLEDGRQTALVVRTPGAVPDPVWFVGRRPAEAEVYPG</sequence>
<dbReference type="EMBL" id="JACHXV010000002">
    <property type="protein sequence ID" value="MBB3172883.1"/>
    <property type="molecule type" value="Genomic_DNA"/>
</dbReference>
<evidence type="ECO:0000313" key="3">
    <source>
        <dbReference type="Proteomes" id="UP000557688"/>
    </source>
</evidence>
<dbReference type="EMBL" id="JABXXQ010000033">
    <property type="protein sequence ID" value="NVN29394.1"/>
    <property type="molecule type" value="Genomic_DNA"/>
</dbReference>